<evidence type="ECO:0000313" key="2">
    <source>
        <dbReference type="Proteomes" id="UP000814128"/>
    </source>
</evidence>
<reference evidence="1" key="2">
    <citation type="journal article" date="2022" name="New Phytol.">
        <title>Evolutionary transition to the ectomycorrhizal habit in the genomes of a hyperdiverse lineage of mushroom-forming fungi.</title>
        <authorList>
            <person name="Looney B."/>
            <person name="Miyauchi S."/>
            <person name="Morin E."/>
            <person name="Drula E."/>
            <person name="Courty P.E."/>
            <person name="Kohler A."/>
            <person name="Kuo A."/>
            <person name="LaButti K."/>
            <person name="Pangilinan J."/>
            <person name="Lipzen A."/>
            <person name="Riley R."/>
            <person name="Andreopoulos W."/>
            <person name="He G."/>
            <person name="Johnson J."/>
            <person name="Nolan M."/>
            <person name="Tritt A."/>
            <person name="Barry K.W."/>
            <person name="Grigoriev I.V."/>
            <person name="Nagy L.G."/>
            <person name="Hibbett D."/>
            <person name="Henrissat B."/>
            <person name="Matheny P.B."/>
            <person name="Labbe J."/>
            <person name="Martin F.M."/>
        </authorList>
    </citation>
    <scope>NUCLEOTIDE SEQUENCE</scope>
    <source>
        <strain evidence="1">EC-137</strain>
    </source>
</reference>
<feature type="non-terminal residue" evidence="1">
    <location>
        <position position="75"/>
    </location>
</feature>
<organism evidence="1 2">
    <name type="scientific">Vararia minispora EC-137</name>
    <dbReference type="NCBI Taxonomy" id="1314806"/>
    <lineage>
        <taxon>Eukaryota</taxon>
        <taxon>Fungi</taxon>
        <taxon>Dikarya</taxon>
        <taxon>Basidiomycota</taxon>
        <taxon>Agaricomycotina</taxon>
        <taxon>Agaricomycetes</taxon>
        <taxon>Russulales</taxon>
        <taxon>Lachnocladiaceae</taxon>
        <taxon>Vararia</taxon>
    </lineage>
</organism>
<accession>A0ACB8Q8U5</accession>
<sequence length="75" mass="8624">YIPRPPNAFILFRASFVKANAVPQKLVKGSHASLSKIVGVVWKGMHADERARWEQAAVRALAEHRARYPDWRFRP</sequence>
<evidence type="ECO:0000313" key="1">
    <source>
        <dbReference type="EMBL" id="KAI0028006.1"/>
    </source>
</evidence>
<reference evidence="1" key="1">
    <citation type="submission" date="2021-02" db="EMBL/GenBank/DDBJ databases">
        <authorList>
            <consortium name="DOE Joint Genome Institute"/>
            <person name="Ahrendt S."/>
            <person name="Looney B.P."/>
            <person name="Miyauchi S."/>
            <person name="Morin E."/>
            <person name="Drula E."/>
            <person name="Courty P.E."/>
            <person name="Chicoki N."/>
            <person name="Fauchery L."/>
            <person name="Kohler A."/>
            <person name="Kuo A."/>
            <person name="Labutti K."/>
            <person name="Pangilinan J."/>
            <person name="Lipzen A."/>
            <person name="Riley R."/>
            <person name="Andreopoulos W."/>
            <person name="He G."/>
            <person name="Johnson J."/>
            <person name="Barry K.W."/>
            <person name="Grigoriev I.V."/>
            <person name="Nagy L."/>
            <person name="Hibbett D."/>
            <person name="Henrissat B."/>
            <person name="Matheny P.B."/>
            <person name="Labbe J."/>
            <person name="Martin F."/>
        </authorList>
    </citation>
    <scope>NUCLEOTIDE SEQUENCE</scope>
    <source>
        <strain evidence="1">EC-137</strain>
    </source>
</reference>
<keyword evidence="2" id="KW-1185">Reference proteome</keyword>
<gene>
    <name evidence="1" type="ORF">K488DRAFT_14059</name>
</gene>
<dbReference type="EMBL" id="MU273805">
    <property type="protein sequence ID" value="KAI0028006.1"/>
    <property type="molecule type" value="Genomic_DNA"/>
</dbReference>
<proteinExistence type="predicted"/>
<protein>
    <submittedName>
        <fullName evidence="1">Uncharacterized protein</fullName>
    </submittedName>
</protein>
<name>A0ACB8Q8U5_9AGAM</name>
<comment type="caution">
    <text evidence="1">The sequence shown here is derived from an EMBL/GenBank/DDBJ whole genome shotgun (WGS) entry which is preliminary data.</text>
</comment>
<feature type="non-terminal residue" evidence="1">
    <location>
        <position position="1"/>
    </location>
</feature>
<dbReference type="Proteomes" id="UP000814128">
    <property type="component" value="Unassembled WGS sequence"/>
</dbReference>